<dbReference type="Pfam" id="PF01914">
    <property type="entry name" value="MarC"/>
    <property type="match status" value="1"/>
</dbReference>
<comment type="subcellular location">
    <subcellularLocation>
        <location evidence="1 7">Cell membrane</location>
        <topology evidence="1 7">Multi-pass membrane protein</topology>
    </subcellularLocation>
</comment>
<sequence>MSFEVSKILLAFLVLINPLAALTIYLDATADYTRAERRSVARICAISVFIIMVIFTLSGQYILKGLGISIGAFQVAGGCLVFLISLSLINGNNNPSKPKIGIDENSTLTPRISKNSIAVVPLAMPMVIGPGGISTVVIYASSSKTYWHTLSIIAASLIISIICYLTLRAGNRVSRYLGNTGMNILNRVMGLLLAAVAVEIMAAGLKAIFPNLS</sequence>
<keyword evidence="5 7" id="KW-1133">Transmembrane helix</keyword>
<evidence type="ECO:0000256" key="2">
    <source>
        <dbReference type="ARBA" id="ARBA00009784"/>
    </source>
</evidence>
<evidence type="ECO:0000256" key="4">
    <source>
        <dbReference type="ARBA" id="ARBA00022692"/>
    </source>
</evidence>
<feature type="transmembrane region" description="Helical" evidence="7">
    <location>
        <begin position="188"/>
        <end position="209"/>
    </location>
</feature>
<evidence type="ECO:0000256" key="6">
    <source>
        <dbReference type="ARBA" id="ARBA00023136"/>
    </source>
</evidence>
<comment type="similarity">
    <text evidence="2 7">Belongs to the UPF0056 (MarC) family.</text>
</comment>
<keyword evidence="3" id="KW-1003">Cell membrane</keyword>
<feature type="transmembrane region" description="Helical" evidence="7">
    <location>
        <begin position="40"/>
        <end position="62"/>
    </location>
</feature>
<protein>
    <recommendedName>
        <fullName evidence="7">UPF0056 membrane protein</fullName>
    </recommendedName>
</protein>
<feature type="transmembrane region" description="Helical" evidence="7">
    <location>
        <begin position="146"/>
        <end position="167"/>
    </location>
</feature>
<dbReference type="RefSeq" id="WP_230338458.1">
    <property type="nucleotide sequence ID" value="NZ_CP069798.1"/>
</dbReference>
<evidence type="ECO:0000256" key="3">
    <source>
        <dbReference type="ARBA" id="ARBA00022475"/>
    </source>
</evidence>
<feature type="transmembrane region" description="Helical" evidence="7">
    <location>
        <begin position="68"/>
        <end position="89"/>
    </location>
</feature>
<evidence type="ECO:0000313" key="8">
    <source>
        <dbReference type="EMBL" id="QRQ81170.1"/>
    </source>
</evidence>
<evidence type="ECO:0000256" key="1">
    <source>
        <dbReference type="ARBA" id="ARBA00004651"/>
    </source>
</evidence>
<reference evidence="8" key="1">
    <citation type="submission" date="2021-02" db="EMBL/GenBank/DDBJ databases">
        <title>Neisseriaceae sp. 26B isolated from the cloaca of a Common Toad-headed Turtle (Mesoclemmys nasuta).</title>
        <authorList>
            <person name="Spergser J."/>
            <person name="Busse H.-J."/>
        </authorList>
    </citation>
    <scope>NUCLEOTIDE SEQUENCE</scope>
    <source>
        <strain evidence="8">26B</strain>
    </source>
</reference>
<dbReference type="GO" id="GO:0005886">
    <property type="term" value="C:plasma membrane"/>
    <property type="evidence" value="ECO:0007669"/>
    <property type="project" value="UniProtKB-SubCell"/>
</dbReference>
<dbReference type="AlphaFoldDB" id="A0A892ZF01"/>
<dbReference type="NCBIfam" id="TIGR00427">
    <property type="entry name" value="NAAT family transporter"/>
    <property type="match status" value="1"/>
</dbReference>
<accession>A0A892ZF01</accession>
<evidence type="ECO:0000256" key="7">
    <source>
        <dbReference type="RuleBase" id="RU362048"/>
    </source>
</evidence>
<proteinExistence type="inferred from homology"/>
<name>A0A892ZF01_9NEIS</name>
<dbReference type="Proteomes" id="UP000653156">
    <property type="component" value="Chromosome"/>
</dbReference>
<dbReference type="PANTHER" id="PTHR33508">
    <property type="entry name" value="UPF0056 MEMBRANE PROTEIN YHCE"/>
    <property type="match status" value="1"/>
</dbReference>
<keyword evidence="6 7" id="KW-0472">Membrane</keyword>
<gene>
    <name evidence="8" type="ORF">JQU52_10630</name>
</gene>
<keyword evidence="9" id="KW-1185">Reference proteome</keyword>
<evidence type="ECO:0000313" key="9">
    <source>
        <dbReference type="Proteomes" id="UP000653156"/>
    </source>
</evidence>
<feature type="transmembrane region" description="Helical" evidence="7">
    <location>
        <begin position="117"/>
        <end position="140"/>
    </location>
</feature>
<keyword evidence="4 7" id="KW-0812">Transmembrane</keyword>
<feature type="transmembrane region" description="Helical" evidence="7">
    <location>
        <begin position="6"/>
        <end position="28"/>
    </location>
</feature>
<evidence type="ECO:0000256" key="5">
    <source>
        <dbReference type="ARBA" id="ARBA00022989"/>
    </source>
</evidence>
<dbReference type="EMBL" id="CP069798">
    <property type="protein sequence ID" value="QRQ81170.1"/>
    <property type="molecule type" value="Genomic_DNA"/>
</dbReference>
<dbReference type="KEGG" id="ptes:JQU52_10630"/>
<dbReference type="InterPro" id="IPR002771">
    <property type="entry name" value="Multi_antbiot-R_MarC"/>
</dbReference>
<dbReference type="PANTHER" id="PTHR33508:SF1">
    <property type="entry name" value="UPF0056 MEMBRANE PROTEIN YHCE"/>
    <property type="match status" value="1"/>
</dbReference>
<organism evidence="8 9">
    <name type="scientific">Paralysiella testudinis</name>
    <dbReference type="NCBI Taxonomy" id="2809020"/>
    <lineage>
        <taxon>Bacteria</taxon>
        <taxon>Pseudomonadati</taxon>
        <taxon>Pseudomonadota</taxon>
        <taxon>Betaproteobacteria</taxon>
        <taxon>Neisseriales</taxon>
        <taxon>Neisseriaceae</taxon>
        <taxon>Paralysiella</taxon>
    </lineage>
</organism>